<comment type="caution">
    <text evidence="1">The sequence shown here is derived from an EMBL/GenBank/DDBJ whole genome shotgun (WGS) entry which is preliminary data.</text>
</comment>
<evidence type="ECO:0000313" key="1">
    <source>
        <dbReference type="EMBL" id="CAG8450606.1"/>
    </source>
</evidence>
<organism evidence="1 2">
    <name type="scientific">Acaulospora colombiana</name>
    <dbReference type="NCBI Taxonomy" id="27376"/>
    <lineage>
        <taxon>Eukaryota</taxon>
        <taxon>Fungi</taxon>
        <taxon>Fungi incertae sedis</taxon>
        <taxon>Mucoromycota</taxon>
        <taxon>Glomeromycotina</taxon>
        <taxon>Glomeromycetes</taxon>
        <taxon>Diversisporales</taxon>
        <taxon>Acaulosporaceae</taxon>
        <taxon>Acaulospora</taxon>
    </lineage>
</organism>
<name>A0ACA9K3X1_9GLOM</name>
<gene>
    <name evidence="1" type="ORF">ACOLOM_LOCUS738</name>
</gene>
<keyword evidence="2" id="KW-1185">Reference proteome</keyword>
<reference evidence="1" key="1">
    <citation type="submission" date="2021-06" db="EMBL/GenBank/DDBJ databases">
        <authorList>
            <person name="Kallberg Y."/>
            <person name="Tangrot J."/>
            <person name="Rosling A."/>
        </authorList>
    </citation>
    <scope>NUCLEOTIDE SEQUENCE</scope>
    <source>
        <strain evidence="1">CL356</strain>
    </source>
</reference>
<accession>A0ACA9K3X1</accession>
<proteinExistence type="predicted"/>
<dbReference type="Proteomes" id="UP000789525">
    <property type="component" value="Unassembled WGS sequence"/>
</dbReference>
<evidence type="ECO:0000313" key="2">
    <source>
        <dbReference type="Proteomes" id="UP000789525"/>
    </source>
</evidence>
<protein>
    <submittedName>
        <fullName evidence="1">16195_t:CDS:1</fullName>
    </submittedName>
</protein>
<sequence length="124" mass="14302">MRVTAVKSTHGMKRFGPLSEMCRRELSTETSQDVIGFPWKAAVLMFVGIPFSVYLYKNKLIYMPFFPLGSRKMSFDEVLIDNRLVCQKVVVDTEDKHKLFGIMVKRKSSSERGELDPILIYFQG</sequence>
<dbReference type="EMBL" id="CAJVPT010000795">
    <property type="protein sequence ID" value="CAG8450606.1"/>
    <property type="molecule type" value="Genomic_DNA"/>
</dbReference>